<evidence type="ECO:0000256" key="3">
    <source>
        <dbReference type="ARBA" id="ARBA00022781"/>
    </source>
</evidence>
<dbReference type="Pfam" id="PF00213">
    <property type="entry name" value="OSCP"/>
    <property type="match status" value="1"/>
</dbReference>
<keyword evidence="6 7" id="KW-0066">ATP synthesis</keyword>
<evidence type="ECO:0000313" key="8">
    <source>
        <dbReference type="EMBL" id="RIY36249.1"/>
    </source>
</evidence>
<dbReference type="PANTHER" id="PTHR11910">
    <property type="entry name" value="ATP SYNTHASE DELTA CHAIN"/>
    <property type="match status" value="1"/>
</dbReference>
<sequence>MYGFRAANRYAKALLEYALQRNAVESVFRDMSLVHKTIEANKELDNLLVSPIVKTVVKKNVLDKVFVGVSPEVQRLFTLLIENRRLPILKQIAEKFVIHYNSYKNNETAEVITAVPLTEEMKKQVLQKVESLKQNKNITLINKVDESIIGGFILRVGDIQYNASVAFKLNKLQQEFQEKLFI</sequence>
<keyword evidence="5 7" id="KW-0472">Membrane</keyword>
<name>A0A3A1YG28_9FLAO</name>
<evidence type="ECO:0000256" key="6">
    <source>
        <dbReference type="ARBA" id="ARBA00023310"/>
    </source>
</evidence>
<dbReference type="SUPFAM" id="SSF160527">
    <property type="entry name" value="V-type ATPase subunit E-like"/>
    <property type="match status" value="1"/>
</dbReference>
<dbReference type="EMBL" id="NSDI01000006">
    <property type="protein sequence ID" value="RIY36249.1"/>
    <property type="molecule type" value="Genomic_DNA"/>
</dbReference>
<proteinExistence type="inferred from homology"/>
<keyword evidence="3 7" id="KW-0375">Hydrogen ion transport</keyword>
<dbReference type="RefSeq" id="WP_119652684.1">
    <property type="nucleotide sequence ID" value="NZ_NSDI01000006.1"/>
</dbReference>
<dbReference type="Gene3D" id="1.10.520.20">
    <property type="entry name" value="N-terminal domain of the delta subunit of the F1F0-ATP synthase"/>
    <property type="match status" value="1"/>
</dbReference>
<comment type="subcellular location">
    <subcellularLocation>
        <location evidence="7">Cell membrane</location>
        <topology evidence="7">Peripheral membrane protein</topology>
    </subcellularLocation>
    <subcellularLocation>
        <location evidence="1">Membrane</location>
    </subcellularLocation>
</comment>
<keyword evidence="2 7" id="KW-0813">Transport</keyword>
<evidence type="ECO:0000256" key="7">
    <source>
        <dbReference type="HAMAP-Rule" id="MF_01416"/>
    </source>
</evidence>
<dbReference type="PRINTS" id="PR00125">
    <property type="entry name" value="ATPASEDELTA"/>
</dbReference>
<dbReference type="PROSITE" id="PS00389">
    <property type="entry name" value="ATPASE_DELTA"/>
    <property type="match status" value="1"/>
</dbReference>
<dbReference type="InterPro" id="IPR026015">
    <property type="entry name" value="ATP_synth_OSCP/delta_N_sf"/>
</dbReference>
<organism evidence="8 9">
    <name type="scientific">Capnocytophaga canis</name>
    <dbReference type="NCBI Taxonomy" id="1848903"/>
    <lineage>
        <taxon>Bacteria</taxon>
        <taxon>Pseudomonadati</taxon>
        <taxon>Bacteroidota</taxon>
        <taxon>Flavobacteriia</taxon>
        <taxon>Flavobacteriales</taxon>
        <taxon>Flavobacteriaceae</taxon>
        <taxon>Capnocytophaga</taxon>
    </lineage>
</organism>
<evidence type="ECO:0000256" key="4">
    <source>
        <dbReference type="ARBA" id="ARBA00023065"/>
    </source>
</evidence>
<dbReference type="SUPFAM" id="SSF47928">
    <property type="entry name" value="N-terminal domain of the delta subunit of the F1F0-ATP synthase"/>
    <property type="match status" value="1"/>
</dbReference>
<evidence type="ECO:0000256" key="5">
    <source>
        <dbReference type="ARBA" id="ARBA00023136"/>
    </source>
</evidence>
<evidence type="ECO:0000256" key="2">
    <source>
        <dbReference type="ARBA" id="ARBA00022448"/>
    </source>
</evidence>
<gene>
    <name evidence="7 8" type="primary">atpH</name>
    <name evidence="8" type="ORF">CKY20_07080</name>
</gene>
<dbReference type="InterPro" id="IPR020781">
    <property type="entry name" value="ATPase_OSCP/d_CS"/>
</dbReference>
<keyword evidence="7" id="KW-1003">Cell membrane</keyword>
<keyword evidence="7" id="KW-0139">CF(1)</keyword>
<dbReference type="NCBIfam" id="TIGR01145">
    <property type="entry name" value="ATP_synt_delta"/>
    <property type="match status" value="1"/>
</dbReference>
<dbReference type="HAMAP" id="MF_01416">
    <property type="entry name" value="ATP_synth_delta_bact"/>
    <property type="match status" value="1"/>
</dbReference>
<dbReference type="Proteomes" id="UP000265497">
    <property type="component" value="Unassembled WGS sequence"/>
</dbReference>
<keyword evidence="4 7" id="KW-0406">Ion transport</keyword>
<dbReference type="GO" id="GO:0046933">
    <property type="term" value="F:proton-transporting ATP synthase activity, rotational mechanism"/>
    <property type="evidence" value="ECO:0007669"/>
    <property type="project" value="UniProtKB-UniRule"/>
</dbReference>
<dbReference type="AlphaFoldDB" id="A0A3A1YG28"/>
<evidence type="ECO:0000313" key="9">
    <source>
        <dbReference type="Proteomes" id="UP000265497"/>
    </source>
</evidence>
<evidence type="ECO:0000256" key="1">
    <source>
        <dbReference type="ARBA" id="ARBA00004370"/>
    </source>
</evidence>
<protein>
    <recommendedName>
        <fullName evidence="7">ATP synthase subunit delta</fullName>
    </recommendedName>
    <alternativeName>
        <fullName evidence="7">ATP synthase F(1) sector subunit delta</fullName>
    </alternativeName>
    <alternativeName>
        <fullName evidence="7">F-type ATPase subunit delta</fullName>
        <shortName evidence="7">F-ATPase subunit delta</shortName>
    </alternativeName>
</protein>
<comment type="function">
    <text evidence="7">This protein is part of the stalk that links CF(0) to CF(1). It either transmits conformational changes from CF(0) to CF(1) or is implicated in proton conduction.</text>
</comment>
<comment type="similarity">
    <text evidence="7">Belongs to the ATPase delta chain family.</text>
</comment>
<comment type="caution">
    <text evidence="8">The sequence shown here is derived from an EMBL/GenBank/DDBJ whole genome shotgun (WGS) entry which is preliminary data.</text>
</comment>
<dbReference type="GO" id="GO:0045259">
    <property type="term" value="C:proton-transporting ATP synthase complex"/>
    <property type="evidence" value="ECO:0007669"/>
    <property type="project" value="UniProtKB-KW"/>
</dbReference>
<accession>A0A3A1YG28</accession>
<dbReference type="GO" id="GO:0005886">
    <property type="term" value="C:plasma membrane"/>
    <property type="evidence" value="ECO:0007669"/>
    <property type="project" value="UniProtKB-SubCell"/>
</dbReference>
<dbReference type="InterPro" id="IPR000711">
    <property type="entry name" value="ATPase_OSCP/dsu"/>
</dbReference>
<comment type="function">
    <text evidence="7">F(1)F(0) ATP synthase produces ATP from ADP in the presence of a proton or sodium gradient. F-type ATPases consist of two structural domains, F(1) containing the extramembraneous catalytic core and F(0) containing the membrane proton channel, linked together by a central stalk and a peripheral stalk. During catalysis, ATP synthesis in the catalytic domain of F(1) is coupled via a rotary mechanism of the central stalk subunits to proton translocation.</text>
</comment>
<reference evidence="8 9" key="1">
    <citation type="submission" date="2017-08" db="EMBL/GenBank/DDBJ databases">
        <title>Capnocytophaga canis 17-158 assembly.</title>
        <authorList>
            <person name="Gulvik C.A."/>
        </authorList>
    </citation>
    <scope>NUCLEOTIDE SEQUENCE [LARGE SCALE GENOMIC DNA]</scope>
    <source>
        <strain evidence="8 9">17-158</strain>
    </source>
</reference>